<dbReference type="Pfam" id="PF12799">
    <property type="entry name" value="LRR_4"/>
    <property type="match status" value="1"/>
</dbReference>
<dbReference type="PROSITE" id="PS51450">
    <property type="entry name" value="LRR"/>
    <property type="match status" value="5"/>
</dbReference>
<evidence type="ECO:0000313" key="4">
    <source>
        <dbReference type="Proteomes" id="UP001642409"/>
    </source>
</evidence>
<gene>
    <name evidence="3" type="ORF">HINF_LOCUS6665</name>
</gene>
<evidence type="ECO:0000256" key="1">
    <source>
        <dbReference type="ARBA" id="ARBA00022614"/>
    </source>
</evidence>
<evidence type="ECO:0000313" key="3">
    <source>
        <dbReference type="EMBL" id="CAL5981457.1"/>
    </source>
</evidence>
<reference evidence="3 4" key="1">
    <citation type="submission" date="2024-07" db="EMBL/GenBank/DDBJ databases">
        <authorList>
            <person name="Akdeniz Z."/>
        </authorList>
    </citation>
    <scope>NUCLEOTIDE SEQUENCE [LARGE SCALE GENOMIC DNA]</scope>
</reference>
<dbReference type="Gene3D" id="3.80.10.10">
    <property type="entry name" value="Ribonuclease Inhibitor"/>
    <property type="match status" value="1"/>
</dbReference>
<dbReference type="InterPro" id="IPR025875">
    <property type="entry name" value="Leu-rich_rpt_4"/>
</dbReference>
<keyword evidence="1" id="KW-0433">Leucine-rich repeat</keyword>
<evidence type="ECO:0000256" key="2">
    <source>
        <dbReference type="ARBA" id="ARBA00022737"/>
    </source>
</evidence>
<dbReference type="InterPro" id="IPR001611">
    <property type="entry name" value="Leu-rich_rpt"/>
</dbReference>
<dbReference type="EMBL" id="CAXDID020000013">
    <property type="protein sequence ID" value="CAL5981457.1"/>
    <property type="molecule type" value="Genomic_DNA"/>
</dbReference>
<dbReference type="SMART" id="SM00365">
    <property type="entry name" value="LRR_SD22"/>
    <property type="match status" value="4"/>
</dbReference>
<dbReference type="SMART" id="SM00369">
    <property type="entry name" value="LRR_TYP"/>
    <property type="match status" value="3"/>
</dbReference>
<dbReference type="InterPro" id="IPR003591">
    <property type="entry name" value="Leu-rich_rpt_typical-subtyp"/>
</dbReference>
<keyword evidence="4" id="KW-1185">Reference proteome</keyword>
<dbReference type="SUPFAM" id="SSF52058">
    <property type="entry name" value="L domain-like"/>
    <property type="match status" value="1"/>
</dbReference>
<dbReference type="InterPro" id="IPR050836">
    <property type="entry name" value="SDS22/Internalin_LRR"/>
</dbReference>
<dbReference type="PRINTS" id="PR00019">
    <property type="entry name" value="LEURICHRPT"/>
</dbReference>
<dbReference type="Proteomes" id="UP001642409">
    <property type="component" value="Unassembled WGS sequence"/>
</dbReference>
<dbReference type="PANTHER" id="PTHR46652">
    <property type="entry name" value="LEUCINE-RICH REPEAT AND IQ DOMAIN-CONTAINING PROTEIN 1-RELATED"/>
    <property type="match status" value="1"/>
</dbReference>
<protein>
    <submittedName>
        <fullName evidence="3">Leucine-rich_repeat domain-containing protein</fullName>
    </submittedName>
</protein>
<dbReference type="InterPro" id="IPR032675">
    <property type="entry name" value="LRR_dom_sf"/>
</dbReference>
<keyword evidence="2" id="KW-0677">Repeat</keyword>
<accession>A0ABP1GXA7</accession>
<organism evidence="3 4">
    <name type="scientific">Hexamita inflata</name>
    <dbReference type="NCBI Taxonomy" id="28002"/>
    <lineage>
        <taxon>Eukaryota</taxon>
        <taxon>Metamonada</taxon>
        <taxon>Diplomonadida</taxon>
        <taxon>Hexamitidae</taxon>
        <taxon>Hexamitinae</taxon>
        <taxon>Hexamita</taxon>
    </lineage>
</organism>
<name>A0ABP1GXA7_9EUKA</name>
<sequence>MTIKQQEVNEEQINHDIMMISKYKNNVDEDGCLKIVDDKFVNSIMFTEQLDVAELYIDVCYGLKFCRISTKLKKLEIHNCNIKNLDGIEKMKQLNILVLSAVNLRDISQLQYLDNLTLLNLQNCSICNITPIYNLQNLQTLNISENKLKSLHILSYLRKLKYLNLRDNMLTDIYPLIFLTNMEKLDLSQNQITNIYPIHSMKQLQTLILSRNNIVNIKSLFGLAQLQILSLSYNYIQKKNFKYIMQHPNFSKYYLDNQRDNEQFEKLSNQLGYIYQVYNKHNKYLFQYCIIQQSKTKFIENISEVLKTAANNFQEFSNNLVSLCEYPFFCEQ</sequence>
<proteinExistence type="predicted"/>
<dbReference type="PANTHER" id="PTHR46652:SF3">
    <property type="entry name" value="LEUCINE-RICH REPEAT-CONTAINING PROTEIN 9"/>
    <property type="match status" value="1"/>
</dbReference>
<comment type="caution">
    <text evidence="3">The sequence shown here is derived from an EMBL/GenBank/DDBJ whole genome shotgun (WGS) entry which is preliminary data.</text>
</comment>